<reference evidence="1 2" key="1">
    <citation type="submission" date="2019-01" db="EMBL/GenBank/DDBJ databases">
        <title>Genome and plasmid diversity of ESBL producing Escherichia coli ST131 tracking phylogenetic trajectories with Bayesian inference.</title>
        <authorList>
            <person name="Ny S."/>
        </authorList>
    </citation>
    <scope>NUCLEOTIDE SEQUENCE [LARGE SCALE GENOMIC DNA]</scope>
    <source>
        <strain evidence="1 2">C0101-PB_2013</strain>
    </source>
</reference>
<name>A0A5R8R6T2_ECO25</name>
<dbReference type="EMBL" id="SEWA01000008">
    <property type="protein sequence ID" value="TLI62356.1"/>
    <property type="molecule type" value="Genomic_DNA"/>
</dbReference>
<dbReference type="Proteomes" id="UP000309847">
    <property type="component" value="Unassembled WGS sequence"/>
</dbReference>
<proteinExistence type="predicted"/>
<sequence>MLYKIFTLNTKIKTTIITICALSYNLTAQASPSYRPRDRVNKTMIELQTNGVERQLLDNSCGISSGVFK</sequence>
<gene>
    <name evidence="1" type="ORF">EWT59_27895</name>
</gene>
<protein>
    <submittedName>
        <fullName evidence="1">Uncharacterized protein</fullName>
    </submittedName>
</protein>
<dbReference type="AlphaFoldDB" id="A0A5R8R6T2"/>
<evidence type="ECO:0000313" key="2">
    <source>
        <dbReference type="Proteomes" id="UP000309847"/>
    </source>
</evidence>
<evidence type="ECO:0000313" key="1">
    <source>
        <dbReference type="EMBL" id="TLI62356.1"/>
    </source>
</evidence>
<organism evidence="1 2">
    <name type="scientific">Escherichia coli O25b:H4</name>
    <dbReference type="NCBI Taxonomy" id="941280"/>
    <lineage>
        <taxon>Bacteria</taxon>
        <taxon>Pseudomonadati</taxon>
        <taxon>Pseudomonadota</taxon>
        <taxon>Gammaproteobacteria</taxon>
        <taxon>Enterobacterales</taxon>
        <taxon>Enterobacteriaceae</taxon>
        <taxon>Escherichia</taxon>
    </lineage>
</organism>
<comment type="caution">
    <text evidence="1">The sequence shown here is derived from an EMBL/GenBank/DDBJ whole genome shotgun (WGS) entry which is preliminary data.</text>
</comment>
<accession>A0A5R8R6T2</accession>